<feature type="coiled-coil region" evidence="1">
    <location>
        <begin position="870"/>
        <end position="925"/>
    </location>
</feature>
<keyword evidence="1" id="KW-0175">Coiled coil</keyword>
<dbReference type="Gene3D" id="2.120.10.80">
    <property type="entry name" value="Kelch-type beta propeller"/>
    <property type="match status" value="2"/>
</dbReference>
<feature type="region of interest" description="Disordered" evidence="2">
    <location>
        <begin position="1"/>
        <end position="32"/>
    </location>
</feature>
<gene>
    <name evidence="3" type="primary">Piso0_000501</name>
    <name evidence="3" type="ORF">GNLVRS01_PISO0A10736g</name>
    <name evidence="4" type="ORF">GNLVRS01_PISO0B10803g</name>
</gene>
<reference evidence="5" key="2">
    <citation type="journal article" date="2012" name="G3 (Bethesda)">
        <title>Pichia sorbitophila, an interspecies yeast hybrid reveals early steps of genome resolution following polyploidization.</title>
        <authorList>
            <person name="Leh Louis V."/>
            <person name="Despons L."/>
            <person name="Friedrich A."/>
            <person name="Martin T."/>
            <person name="Durrens P."/>
            <person name="Casaregola S."/>
            <person name="Neuveglise C."/>
            <person name="Fairhead C."/>
            <person name="Marck C."/>
            <person name="Cruz J.A."/>
            <person name="Straub M.L."/>
            <person name="Kugler V."/>
            <person name="Sacerdot C."/>
            <person name="Uzunov Z."/>
            <person name="Thierry A."/>
            <person name="Weiss S."/>
            <person name="Bleykasten C."/>
            <person name="De Montigny J."/>
            <person name="Jacques N."/>
            <person name="Jung P."/>
            <person name="Lemaire M."/>
            <person name="Mallet S."/>
            <person name="Morel G."/>
            <person name="Richard G.F."/>
            <person name="Sarkar A."/>
            <person name="Savel G."/>
            <person name="Schacherer J."/>
            <person name="Seret M.L."/>
            <person name="Talla E."/>
            <person name="Samson G."/>
            <person name="Jubin C."/>
            <person name="Poulain J."/>
            <person name="Vacherie B."/>
            <person name="Barbe V."/>
            <person name="Pelletier E."/>
            <person name="Sherman D.J."/>
            <person name="Westhof E."/>
            <person name="Weissenbach J."/>
            <person name="Baret P.V."/>
            <person name="Wincker P."/>
            <person name="Gaillardin C."/>
            <person name="Dujon B."/>
            <person name="Souciet J.L."/>
        </authorList>
    </citation>
    <scope>NUCLEOTIDE SEQUENCE [LARGE SCALE GENOMIC DNA]</scope>
    <source>
        <strain evidence="5">ATCC MYA-4447 / BCRC 22081 / CBS 7064 / NBRC 10061 / NRRL Y-12695</strain>
    </source>
</reference>
<dbReference type="SMART" id="SM00612">
    <property type="entry name" value="Kelch"/>
    <property type="match status" value="2"/>
</dbReference>
<dbReference type="PANTHER" id="PTHR23244">
    <property type="entry name" value="KELCH REPEAT DOMAIN"/>
    <property type="match status" value="1"/>
</dbReference>
<dbReference type="Pfam" id="PF24681">
    <property type="entry name" value="Kelch_KLHDC2_KLHL20_DRC7"/>
    <property type="match status" value="1"/>
</dbReference>
<feature type="coiled-coil region" evidence="1">
    <location>
        <begin position="978"/>
        <end position="1005"/>
    </location>
</feature>
<dbReference type="STRING" id="559304.G8YVL6"/>
<evidence type="ECO:0000256" key="2">
    <source>
        <dbReference type="SAM" id="MobiDB-lite"/>
    </source>
</evidence>
<protein>
    <submittedName>
        <fullName evidence="3">Piso0_000501 protein</fullName>
    </submittedName>
</protein>
<proteinExistence type="predicted"/>
<evidence type="ECO:0000313" key="3">
    <source>
        <dbReference type="EMBL" id="CCE72899.1"/>
    </source>
</evidence>
<dbReference type="InterPro" id="IPR006652">
    <property type="entry name" value="Kelch_1"/>
</dbReference>
<dbReference type="InterPro" id="IPR015915">
    <property type="entry name" value="Kelch-typ_b-propeller"/>
</dbReference>
<feature type="coiled-coil region" evidence="1">
    <location>
        <begin position="691"/>
        <end position="770"/>
    </location>
</feature>
<dbReference type="EMBL" id="FO082058">
    <property type="protein sequence ID" value="CCE73460.1"/>
    <property type="molecule type" value="Genomic_DNA"/>
</dbReference>
<sequence length="1013" mass="113275">MGRFTFGKNKKRADEADTSATAISQHNSDIEEKTKPVVVQTGRASFPPALSVSSTPWKRYKLAGSPFPRYRHTASTAASERGDVYLSGGLKEGSVYGDTWRITPHGLSSTSREIGGYEATNIEVVNLNNPPARVGHSSVLCGNAYIVFGGDTVDTDFNGYPDNNFYLFNINNNKYTIPSHVLNKPKGRYGHTLSAISFNNNSSKLYLYGGQLENEVFDDLLFFELNAFKSPKARWEVVEPANNFKPPPLTNHSMSAYKNKLYVFGGVYNNEKVSNDLWCFDTLSNKWTQLGPTGNLPPPVNEHSSCVVNDKLFIYGGNDFTGVIYDFLYVLDLQTLVWSKLTDEGKENSPGARCGHSMTYLGKFNKLLIMGGDKNDYVSSNEDDFETYETSQGNDATMLYELDLNLIDYFLSSDQVKRPLGKRASALAAAAGGTDAMAASQKKESGIGLTRSSRNPSFDRDDFRTPNASPLRDMKNRNVQEPLSVDTQVQNKEVNDRFVDVDIPSGTISENDTSFELNDFAKSPEHVKFIQKEGSSHDDYGLNGYSVNDADYEEPDISNTLENIRQRDVTPKLGHVEKFTAAPVNGNDRELDEAKSTIASLNNQLKQLKFSTSSQISEANEKLKDLQAEIDHLRTNDRVPDFEKQLAERDEIIFDLKRALNPDESSGEKDIGSNDNTVGRLSDLSRSRIEVLELRNRLVYLEKENAEITEKLNKFEPFMSNQIGDLSNFQKLIKAQEDKIRGLVAEVTDQEALKKEILSWKSKYENLELEHRNFRAIHAETEPSDLNFNDEQERSRAIDDSETAAQKPTLSGHLENVIGLWSKTSTAANESTQARDVSGDSNEMVTKLQSQLDDLLIITKNQEAGSAAEIDSLRNELSQKLQSLKTMEQNYKDALSSVTNTSKALNLTQDELNNQRIVMEKLIKENNELKLFKKASRRVGSRTPIVDGNNTPEGEVVGNVSGAEDDEAITNVHYTMKLKDLEADLYILKQERDQLKDDVTGLKKELYLSKSSS</sequence>
<dbReference type="eggNOG" id="KOG0379">
    <property type="taxonomic scope" value="Eukaryota"/>
</dbReference>
<reference evidence="3" key="1">
    <citation type="submission" date="2011-10" db="EMBL/GenBank/DDBJ databases">
        <authorList>
            <person name="Genoscope - CEA"/>
        </authorList>
    </citation>
    <scope>NUCLEOTIDE SEQUENCE</scope>
    <source>
        <strain evidence="3">CBS 7064</strain>
    </source>
</reference>
<evidence type="ECO:0000256" key="1">
    <source>
        <dbReference type="SAM" id="Coils"/>
    </source>
</evidence>
<dbReference type="AlphaFoldDB" id="G8YVL6"/>
<dbReference type="OMA" id="WNRIKLQ"/>
<feature type="region of interest" description="Disordered" evidence="2">
    <location>
        <begin position="432"/>
        <end position="473"/>
    </location>
</feature>
<dbReference type="OrthoDB" id="45365at2759"/>
<dbReference type="HOGENOM" id="CLU_005472_0_0_1"/>
<dbReference type="EMBL" id="FO082059">
    <property type="protein sequence ID" value="CCE72899.1"/>
    <property type="molecule type" value="Genomic_DNA"/>
</dbReference>
<dbReference type="InParanoid" id="G8YVL6"/>
<organism evidence="3 5">
    <name type="scientific">Pichia sorbitophila (strain ATCC MYA-4447 / BCRC 22081 / CBS 7064 / NBRC 10061 / NRRL Y-12695)</name>
    <name type="common">Hybrid yeast</name>
    <dbReference type="NCBI Taxonomy" id="559304"/>
    <lineage>
        <taxon>Eukaryota</taxon>
        <taxon>Fungi</taxon>
        <taxon>Dikarya</taxon>
        <taxon>Ascomycota</taxon>
        <taxon>Saccharomycotina</taxon>
        <taxon>Pichiomycetes</taxon>
        <taxon>Debaryomycetaceae</taxon>
        <taxon>Millerozyma</taxon>
    </lineage>
</organism>
<evidence type="ECO:0000313" key="5">
    <source>
        <dbReference type="Proteomes" id="UP000005222"/>
    </source>
</evidence>
<feature type="region of interest" description="Disordered" evidence="2">
    <location>
        <begin position="783"/>
        <end position="809"/>
    </location>
</feature>
<name>G8YVL6_PICSO</name>
<dbReference type="Proteomes" id="UP000005222">
    <property type="component" value="Chromosome B"/>
</dbReference>
<dbReference type="PANTHER" id="PTHR23244:SF471">
    <property type="entry name" value="GUANINE NUCLEOTIDE-BINDING PROTEIN SUBUNIT BETA 1-RELATED"/>
    <property type="match status" value="1"/>
</dbReference>
<keyword evidence="5" id="KW-1185">Reference proteome</keyword>
<feature type="coiled-coil region" evidence="1">
    <location>
        <begin position="584"/>
        <end position="636"/>
    </location>
</feature>
<dbReference type="SUPFAM" id="SSF117281">
    <property type="entry name" value="Kelch motif"/>
    <property type="match status" value="1"/>
</dbReference>
<dbReference type="FunCoup" id="G8YVL6">
    <property type="interactions" value="869"/>
</dbReference>
<feature type="compositionally biased region" description="Polar residues" evidence="2">
    <location>
        <begin position="18"/>
        <end position="27"/>
    </location>
</feature>
<accession>G8YVL6</accession>
<evidence type="ECO:0000313" key="4">
    <source>
        <dbReference type="EMBL" id="CCE73460.1"/>
    </source>
</evidence>
<dbReference type="Proteomes" id="UP000005222">
    <property type="component" value="Chromosome A"/>
</dbReference>